<name>A0A381YR34_9ZZZZ</name>
<proteinExistence type="predicted"/>
<accession>A0A381YR34</accession>
<feature type="region of interest" description="Disordered" evidence="1">
    <location>
        <begin position="1"/>
        <end position="22"/>
    </location>
</feature>
<evidence type="ECO:0000313" key="2">
    <source>
        <dbReference type="EMBL" id="SVA79404.1"/>
    </source>
</evidence>
<organism evidence="2">
    <name type="scientific">marine metagenome</name>
    <dbReference type="NCBI Taxonomy" id="408172"/>
    <lineage>
        <taxon>unclassified sequences</taxon>
        <taxon>metagenomes</taxon>
        <taxon>ecological metagenomes</taxon>
    </lineage>
</organism>
<evidence type="ECO:0000256" key="1">
    <source>
        <dbReference type="SAM" id="MobiDB-lite"/>
    </source>
</evidence>
<dbReference type="AlphaFoldDB" id="A0A381YR34"/>
<protein>
    <submittedName>
        <fullName evidence="2">Uncharacterized protein</fullName>
    </submittedName>
</protein>
<dbReference type="EMBL" id="UINC01018833">
    <property type="protein sequence ID" value="SVA79404.1"/>
    <property type="molecule type" value="Genomic_DNA"/>
</dbReference>
<gene>
    <name evidence="2" type="ORF">METZ01_LOCUS132258</name>
</gene>
<reference evidence="2" key="1">
    <citation type="submission" date="2018-05" db="EMBL/GenBank/DDBJ databases">
        <authorList>
            <person name="Lanie J.A."/>
            <person name="Ng W.-L."/>
            <person name="Kazmierczak K.M."/>
            <person name="Andrzejewski T.M."/>
            <person name="Davidsen T.M."/>
            <person name="Wayne K.J."/>
            <person name="Tettelin H."/>
            <person name="Glass J.I."/>
            <person name="Rusch D."/>
            <person name="Podicherti R."/>
            <person name="Tsui H.-C.T."/>
            <person name="Winkler M.E."/>
        </authorList>
    </citation>
    <scope>NUCLEOTIDE SEQUENCE</scope>
</reference>
<sequence length="22" mass="2309">MEGNQGIAQELHGLADVLGAER</sequence>